<dbReference type="RefSeq" id="XP_031563809.1">
    <property type="nucleotide sequence ID" value="XM_031707949.1"/>
</dbReference>
<dbReference type="AlphaFoldDB" id="A0A6P8I5H5"/>
<organism evidence="5 6">
    <name type="scientific">Actinia tenebrosa</name>
    <name type="common">Australian red waratah sea anemone</name>
    <dbReference type="NCBI Taxonomy" id="6105"/>
    <lineage>
        <taxon>Eukaryota</taxon>
        <taxon>Metazoa</taxon>
        <taxon>Cnidaria</taxon>
        <taxon>Anthozoa</taxon>
        <taxon>Hexacorallia</taxon>
        <taxon>Actiniaria</taxon>
        <taxon>Actiniidae</taxon>
        <taxon>Actinia</taxon>
    </lineage>
</organism>
<evidence type="ECO:0000259" key="4">
    <source>
        <dbReference type="PROSITE" id="PS50013"/>
    </source>
</evidence>
<dbReference type="GO" id="GO:0003682">
    <property type="term" value="F:chromatin binding"/>
    <property type="evidence" value="ECO:0007669"/>
    <property type="project" value="TreeGrafter"/>
</dbReference>
<feature type="compositionally biased region" description="Polar residues" evidence="3">
    <location>
        <begin position="145"/>
        <end position="162"/>
    </location>
</feature>
<sequence>MEVNQGMDGEISESQPNPRAEGIFAAQCILKKRTRKGQVEYLVKWKGWSAKNNTWEPAENILDGRLILAFENSRRRRGKRPRWQRGIATVKRTRSDTGPTTSSYTNRCSVGYSDWDYATHSRSISTRGRESESSDSSFSLDATSDVTITDENNTSSASSYLSVSPGPPGEQETAVNAELPHTIGSSSPANGRPECTTSPIATKTVVVKQDKNSHNIRDILKTTSPDPPKQLFNLSDSQTITAENDSKPLAGELDDGLEFLSREKPLYPRTKTSNSDFHLRPVADEVGNDKRAALPGDGAMIYDSSKIQFRHHKETLTKESPEIKGQLTFEGFKTDTNNFRMGNLPEQGKVSLGEGQSLVSASCKQNGDRQDGVENHGSISKFPCRPDGRGNFVSDLSKKSTVSDSKMAMTETKSGAPGLTYWHKPLIDQIFITDVTTNFVTVTVKECLTDKGFFKERQSNVV</sequence>
<dbReference type="OrthoDB" id="1918685at2759"/>
<dbReference type="GO" id="GO:0000785">
    <property type="term" value="C:chromatin"/>
    <property type="evidence" value="ECO:0007669"/>
    <property type="project" value="TreeGrafter"/>
</dbReference>
<dbReference type="Gene3D" id="2.40.50.40">
    <property type="match status" value="1"/>
</dbReference>
<gene>
    <name evidence="6" type="primary">LOC116299311</name>
</gene>
<dbReference type="SMART" id="SM00298">
    <property type="entry name" value="CHROMO"/>
    <property type="match status" value="1"/>
</dbReference>
<evidence type="ECO:0000256" key="2">
    <source>
        <dbReference type="ARBA" id="ARBA00023242"/>
    </source>
</evidence>
<dbReference type="KEGG" id="aten:116299311"/>
<dbReference type="Pfam" id="PF00385">
    <property type="entry name" value="Chromo"/>
    <property type="match status" value="1"/>
</dbReference>
<dbReference type="InterPro" id="IPR000953">
    <property type="entry name" value="Chromo/chromo_shadow_dom"/>
</dbReference>
<protein>
    <submittedName>
        <fullName evidence="6">Chromobox protein homolog 8-like</fullName>
    </submittedName>
</protein>
<dbReference type="FunCoup" id="A0A6P8I5H5">
    <property type="interactions" value="1774"/>
</dbReference>
<dbReference type="InterPro" id="IPR023780">
    <property type="entry name" value="Chromo_domain"/>
</dbReference>
<dbReference type="GeneID" id="116299311"/>
<dbReference type="PANTHER" id="PTHR46389:SF3">
    <property type="entry name" value="POLYCOMB GROUP PROTEIN PC"/>
    <property type="match status" value="1"/>
</dbReference>
<dbReference type="PROSITE" id="PS50013">
    <property type="entry name" value="CHROMO_2"/>
    <property type="match status" value="1"/>
</dbReference>
<dbReference type="GO" id="GO:0000122">
    <property type="term" value="P:negative regulation of transcription by RNA polymerase II"/>
    <property type="evidence" value="ECO:0007669"/>
    <property type="project" value="TreeGrafter"/>
</dbReference>
<keyword evidence="2" id="KW-0539">Nucleus</keyword>
<feature type="compositionally biased region" description="Low complexity" evidence="3">
    <location>
        <begin position="134"/>
        <end position="144"/>
    </location>
</feature>
<keyword evidence="5" id="KW-1185">Reference proteome</keyword>
<dbReference type="GO" id="GO:0035102">
    <property type="term" value="C:PRC1 complex"/>
    <property type="evidence" value="ECO:0007669"/>
    <property type="project" value="TreeGrafter"/>
</dbReference>
<dbReference type="InParanoid" id="A0A6P8I5H5"/>
<dbReference type="InterPro" id="IPR016197">
    <property type="entry name" value="Chromo-like_dom_sf"/>
</dbReference>
<dbReference type="Pfam" id="PF17218">
    <property type="entry name" value="CBX7_C"/>
    <property type="match status" value="1"/>
</dbReference>
<dbReference type="SUPFAM" id="SSF54160">
    <property type="entry name" value="Chromo domain-like"/>
    <property type="match status" value="1"/>
</dbReference>
<evidence type="ECO:0000256" key="3">
    <source>
        <dbReference type="SAM" id="MobiDB-lite"/>
    </source>
</evidence>
<evidence type="ECO:0000313" key="5">
    <source>
        <dbReference type="Proteomes" id="UP000515163"/>
    </source>
</evidence>
<dbReference type="InterPro" id="IPR052458">
    <property type="entry name" value="PcG_PRC1-like_component"/>
</dbReference>
<evidence type="ECO:0000313" key="6">
    <source>
        <dbReference type="RefSeq" id="XP_031563809.1"/>
    </source>
</evidence>
<feature type="domain" description="Chromo" evidence="4">
    <location>
        <begin position="24"/>
        <end position="82"/>
    </location>
</feature>
<dbReference type="PROSITE" id="PS00598">
    <property type="entry name" value="CHROMO_1"/>
    <property type="match status" value="1"/>
</dbReference>
<dbReference type="Proteomes" id="UP000515163">
    <property type="component" value="Unplaced"/>
</dbReference>
<feature type="region of interest" description="Disordered" evidence="3">
    <location>
        <begin position="123"/>
        <end position="201"/>
    </location>
</feature>
<dbReference type="PANTHER" id="PTHR46389">
    <property type="entry name" value="POLYCOMB GROUP PROTEIN PC"/>
    <property type="match status" value="1"/>
</dbReference>
<dbReference type="InterPro" id="IPR033773">
    <property type="entry name" value="CBX7_C"/>
</dbReference>
<feature type="compositionally biased region" description="Polar residues" evidence="3">
    <location>
        <begin position="183"/>
        <end position="201"/>
    </location>
</feature>
<feature type="region of interest" description="Disordered" evidence="3">
    <location>
        <begin position="363"/>
        <end position="386"/>
    </location>
</feature>
<accession>A0A6P8I5H5</accession>
<evidence type="ECO:0000256" key="1">
    <source>
        <dbReference type="ARBA" id="ARBA00004123"/>
    </source>
</evidence>
<dbReference type="InterPro" id="IPR023779">
    <property type="entry name" value="Chromodomain_CS"/>
</dbReference>
<name>A0A6P8I5H5_ACTTE</name>
<reference evidence="6" key="1">
    <citation type="submission" date="2025-08" db="UniProtKB">
        <authorList>
            <consortium name="RefSeq"/>
        </authorList>
    </citation>
    <scope>IDENTIFICATION</scope>
    <source>
        <tissue evidence="6">Tentacle</tissue>
    </source>
</reference>
<comment type="subcellular location">
    <subcellularLocation>
        <location evidence="1">Nucleus</location>
    </subcellularLocation>
</comment>
<dbReference type="CDD" id="cd18627">
    <property type="entry name" value="CD_polycomb_like"/>
    <property type="match status" value="1"/>
</dbReference>
<proteinExistence type="predicted"/>